<dbReference type="AlphaFoldDB" id="A0A9P4HFC8"/>
<dbReference type="EMBL" id="ML978169">
    <property type="protein sequence ID" value="KAF2033027.1"/>
    <property type="molecule type" value="Genomic_DNA"/>
</dbReference>
<gene>
    <name evidence="2" type="ORF">EK21DRAFT_86748</name>
</gene>
<sequence>MGAAARCAETKTPCSERAWLKPVPRADREVNRLLSSRARSDGQVPDGEDSDTAGSRETMHVRVSAQRQCKRMRALKDFDEVRGFLARYQCYVQRRMARSTAELKVKPGVVYKICALFSESCPWWLVADLVDRDSKMDEMDEMDILGLGETPSTRRPGPPTLGLLKACLSRRTDTERVSYDIARDARTPFAMIYAADGDKAGHPEAQMRNRDSGIREAAARRLHDAQGVAMIRAGDPIKIEQRYGVVVPNRWHAGLSSNERHCAIVIVVSRSYQQYQNRVNLTDAM</sequence>
<reference evidence="2" key="1">
    <citation type="journal article" date="2020" name="Stud. Mycol.">
        <title>101 Dothideomycetes genomes: a test case for predicting lifestyles and emergence of pathogens.</title>
        <authorList>
            <person name="Haridas S."/>
            <person name="Albert R."/>
            <person name="Binder M."/>
            <person name="Bloem J."/>
            <person name="Labutti K."/>
            <person name="Salamov A."/>
            <person name="Andreopoulos B."/>
            <person name="Baker S."/>
            <person name="Barry K."/>
            <person name="Bills G."/>
            <person name="Bluhm B."/>
            <person name="Cannon C."/>
            <person name="Castanera R."/>
            <person name="Culley D."/>
            <person name="Daum C."/>
            <person name="Ezra D."/>
            <person name="Gonzalez J."/>
            <person name="Henrissat B."/>
            <person name="Kuo A."/>
            <person name="Liang C."/>
            <person name="Lipzen A."/>
            <person name="Lutzoni F."/>
            <person name="Magnuson J."/>
            <person name="Mondo S."/>
            <person name="Nolan M."/>
            <person name="Ohm R."/>
            <person name="Pangilinan J."/>
            <person name="Park H.-J."/>
            <person name="Ramirez L."/>
            <person name="Alfaro M."/>
            <person name="Sun H."/>
            <person name="Tritt A."/>
            <person name="Yoshinaga Y."/>
            <person name="Zwiers L.-H."/>
            <person name="Turgeon B."/>
            <person name="Goodwin S."/>
            <person name="Spatafora J."/>
            <person name="Crous P."/>
            <person name="Grigoriev I."/>
        </authorList>
    </citation>
    <scope>NUCLEOTIDE SEQUENCE</scope>
    <source>
        <strain evidence="2">CBS 110217</strain>
    </source>
</reference>
<proteinExistence type="predicted"/>
<evidence type="ECO:0000256" key="1">
    <source>
        <dbReference type="SAM" id="MobiDB-lite"/>
    </source>
</evidence>
<dbReference type="Proteomes" id="UP000799777">
    <property type="component" value="Unassembled WGS sequence"/>
</dbReference>
<evidence type="ECO:0000313" key="3">
    <source>
        <dbReference type="Proteomes" id="UP000799777"/>
    </source>
</evidence>
<accession>A0A9P4HFC8</accession>
<comment type="caution">
    <text evidence="2">The sequence shown here is derived from an EMBL/GenBank/DDBJ whole genome shotgun (WGS) entry which is preliminary data.</text>
</comment>
<protein>
    <submittedName>
        <fullName evidence="2">Uncharacterized protein</fullName>
    </submittedName>
</protein>
<name>A0A9P4HFC8_9PLEO</name>
<feature type="region of interest" description="Disordered" evidence="1">
    <location>
        <begin position="32"/>
        <end position="61"/>
    </location>
</feature>
<evidence type="ECO:0000313" key="2">
    <source>
        <dbReference type="EMBL" id="KAF2033027.1"/>
    </source>
</evidence>
<organism evidence="2 3">
    <name type="scientific">Setomelanomma holmii</name>
    <dbReference type="NCBI Taxonomy" id="210430"/>
    <lineage>
        <taxon>Eukaryota</taxon>
        <taxon>Fungi</taxon>
        <taxon>Dikarya</taxon>
        <taxon>Ascomycota</taxon>
        <taxon>Pezizomycotina</taxon>
        <taxon>Dothideomycetes</taxon>
        <taxon>Pleosporomycetidae</taxon>
        <taxon>Pleosporales</taxon>
        <taxon>Pleosporineae</taxon>
        <taxon>Phaeosphaeriaceae</taxon>
        <taxon>Setomelanomma</taxon>
    </lineage>
</organism>
<keyword evidence="3" id="KW-1185">Reference proteome</keyword>